<keyword evidence="9" id="KW-0675">Receptor</keyword>
<keyword evidence="2 4" id="KW-0472">Membrane</keyword>
<keyword evidence="10" id="KW-1185">Reference proteome</keyword>
<feature type="domain" description="TonB-dependent receptor-like beta-barrel" evidence="7">
    <location>
        <begin position="502"/>
        <end position="1029"/>
    </location>
</feature>
<dbReference type="OrthoDB" id="7394476at2"/>
<evidence type="ECO:0000256" key="5">
    <source>
        <dbReference type="SAM" id="MobiDB-lite"/>
    </source>
</evidence>
<evidence type="ECO:0000256" key="4">
    <source>
        <dbReference type="RuleBase" id="RU003357"/>
    </source>
</evidence>
<dbReference type="GO" id="GO:0009279">
    <property type="term" value="C:cell outer membrane"/>
    <property type="evidence" value="ECO:0007669"/>
    <property type="project" value="UniProtKB-SubCell"/>
</dbReference>
<dbReference type="Gene3D" id="2.170.130.10">
    <property type="entry name" value="TonB-dependent receptor, plug domain"/>
    <property type="match status" value="1"/>
</dbReference>
<dbReference type="EMBL" id="QRBB01000001">
    <property type="protein sequence ID" value="RDS78602.1"/>
    <property type="molecule type" value="Genomic_DNA"/>
</dbReference>
<feature type="region of interest" description="Disordered" evidence="5">
    <location>
        <begin position="31"/>
        <end position="50"/>
    </location>
</feature>
<dbReference type="InterPro" id="IPR000531">
    <property type="entry name" value="Beta-barrel_TonB"/>
</dbReference>
<dbReference type="InterPro" id="IPR012910">
    <property type="entry name" value="Plug_dom"/>
</dbReference>
<dbReference type="PROSITE" id="PS51318">
    <property type="entry name" value="TAT"/>
    <property type="match status" value="1"/>
</dbReference>
<evidence type="ECO:0000256" key="3">
    <source>
        <dbReference type="ARBA" id="ARBA00023237"/>
    </source>
</evidence>
<dbReference type="PANTHER" id="PTHR47234:SF2">
    <property type="entry name" value="TONB-DEPENDENT RECEPTOR"/>
    <property type="match status" value="1"/>
</dbReference>
<feature type="signal peptide" evidence="6">
    <location>
        <begin position="1"/>
        <end position="29"/>
    </location>
</feature>
<evidence type="ECO:0000256" key="2">
    <source>
        <dbReference type="ARBA" id="ARBA00023136"/>
    </source>
</evidence>
<comment type="caution">
    <text evidence="9">The sequence shown here is derived from an EMBL/GenBank/DDBJ whole genome shotgun (WGS) entry which is preliminary data.</text>
</comment>
<keyword evidence="6" id="KW-0732">Signal</keyword>
<protein>
    <submittedName>
        <fullName evidence="9">TonB-dependent receptor</fullName>
    </submittedName>
</protein>
<dbReference type="Pfam" id="PF00593">
    <property type="entry name" value="TonB_dep_Rec_b-barrel"/>
    <property type="match status" value="1"/>
</dbReference>
<feature type="domain" description="TonB-dependent receptor plug" evidence="8">
    <location>
        <begin position="67"/>
        <end position="183"/>
    </location>
</feature>
<evidence type="ECO:0000313" key="10">
    <source>
        <dbReference type="Proteomes" id="UP000254101"/>
    </source>
</evidence>
<dbReference type="InterPro" id="IPR036942">
    <property type="entry name" value="Beta-barrel_TonB_sf"/>
</dbReference>
<name>A0A395LNX4_9SPHN</name>
<keyword evidence="4" id="KW-0798">TonB box</keyword>
<sequence length="1063" mass="114840">MFTTVAGRRSALYATAGVAALALTAPAFAQTSETPGPAAAEDAEASPAEPTGQIITVTGSRIARPNLDSQVPVTILEGEQIFNQANINVGDALNDLPQLRSTFGQTNAGRFLGTTGLNLLDLRGLGTARTLTLVNGRRHVPSDILSNGTSTDVNTIPTDLIERVDVVTGGNSAIYGSDAIAGVVNFILKSDYEGIQLRGRTSLNYEGTFPSYYISGLAGTNFADGRGNVTVHGEYSNQQRVYGSDVSFLRQNNAFATVDIDGPGLTNGSDGIPDSVFFRDLRSRSIYFNTLVPISRFEADVPDSQIGVNGVAYNDILLFDANGNIIAENADGLVGTGPIGTAIGGNGQTGREATLLSVLPDQERYNINLLANYEIAPAFVPFIEAKYTKIKTQGQQSSPAFLQGQFLTFGDSREAPRLDNPFLSPAARATIAQALLDSGRRGSLTRGTSRTLTAADRAAIADGSFRFDISRFLLDLGNRDERSERDVYRIVGGVRGDFMDGWQYELAVNYGKVEEATDILGNILPQRFLLAFDAARDPTTGQIVCRSQIDPSAAVAYDDPDSLAEEIANCVPYNPFGAADNSAAGDYVVEETTSNATLEQFVVSGFVSGNTGGFFELPGGPIGFAVGGEYRREELFYQADPLVENGRTFYNALPTFAPDPFEVKEAYGEVRLPILADMPFFEELTVSGAARVSDYGGAVGTTWAYNGGVEWAPVSDIRFRAQYGRSVRAPNLTETAFPLSQNFAPGFQDPCRAQNIGAGSQFRAANCQADLGPDLLASIATLPNYSLEFQSGSNPDLTEETSDSYTIGAVFQPRFVPGLSVTVDYFDITVNNVISAPSAQTVVNTCYDLPDLDNQFCDAFERYRGAGLGPSQEVPGQILDNDAIIAGFNFAKRTVSGIDTEISYVTELSPNVGIATRFIYTHLFNRSNFEDLTNPDFENRILSELGDPQDEFRWNIDFDFGDVTVGYEMQFIGEMLRGSYEDVNGLQDRAPQNLDFADIIEYDAQFYHDARVEINVDDMFDFDLGVDNILNTNPPLDLTGIGGGSAIYPVRGRVFYAGVRAEF</sequence>
<comment type="subcellular location">
    <subcellularLocation>
        <location evidence="1 4">Cell outer membrane</location>
    </subcellularLocation>
</comment>
<evidence type="ECO:0000313" key="9">
    <source>
        <dbReference type="EMBL" id="RDS78602.1"/>
    </source>
</evidence>
<evidence type="ECO:0000259" key="7">
    <source>
        <dbReference type="Pfam" id="PF00593"/>
    </source>
</evidence>
<organism evidence="9 10">
    <name type="scientific">Alteriqipengyuania lutimaris</name>
    <dbReference type="NCBI Taxonomy" id="1538146"/>
    <lineage>
        <taxon>Bacteria</taxon>
        <taxon>Pseudomonadati</taxon>
        <taxon>Pseudomonadota</taxon>
        <taxon>Alphaproteobacteria</taxon>
        <taxon>Sphingomonadales</taxon>
        <taxon>Erythrobacteraceae</taxon>
        <taxon>Alteriqipengyuania</taxon>
    </lineage>
</organism>
<dbReference type="Pfam" id="PF07715">
    <property type="entry name" value="Plug"/>
    <property type="match status" value="1"/>
</dbReference>
<comment type="similarity">
    <text evidence="4">Belongs to the TonB-dependent receptor family.</text>
</comment>
<feature type="chain" id="PRO_5017451612" evidence="6">
    <location>
        <begin position="30"/>
        <end position="1063"/>
    </location>
</feature>
<dbReference type="InterPro" id="IPR006311">
    <property type="entry name" value="TAT_signal"/>
</dbReference>
<dbReference type="InterPro" id="IPR037066">
    <property type="entry name" value="Plug_dom_sf"/>
</dbReference>
<dbReference type="Gene3D" id="2.40.170.20">
    <property type="entry name" value="TonB-dependent receptor, beta-barrel domain"/>
    <property type="match status" value="1"/>
</dbReference>
<accession>A0A395LNX4</accession>
<proteinExistence type="inferred from homology"/>
<keyword evidence="3" id="KW-0998">Cell outer membrane</keyword>
<dbReference type="SUPFAM" id="SSF56935">
    <property type="entry name" value="Porins"/>
    <property type="match status" value="1"/>
</dbReference>
<reference evidence="9 10" key="1">
    <citation type="submission" date="2018-07" db="EMBL/GenBank/DDBJ databases">
        <title>Erythrobacter nanhaiensis sp. nov., a novel member of the genus Erythrobacter isolated from the South China Sea.</title>
        <authorList>
            <person name="Chen X."/>
            <person name="Liu J."/>
        </authorList>
    </citation>
    <scope>NUCLEOTIDE SEQUENCE [LARGE SCALE GENOMIC DNA]</scope>
    <source>
        <strain evidence="9 10">S-5</strain>
    </source>
</reference>
<dbReference type="AlphaFoldDB" id="A0A395LNX4"/>
<dbReference type="PANTHER" id="PTHR47234">
    <property type="match status" value="1"/>
</dbReference>
<evidence type="ECO:0000256" key="1">
    <source>
        <dbReference type="ARBA" id="ARBA00004442"/>
    </source>
</evidence>
<dbReference type="Proteomes" id="UP000254101">
    <property type="component" value="Unassembled WGS sequence"/>
</dbReference>
<evidence type="ECO:0000259" key="8">
    <source>
        <dbReference type="Pfam" id="PF07715"/>
    </source>
</evidence>
<gene>
    <name evidence="9" type="ORF">DL238_07850</name>
</gene>
<evidence type="ECO:0000256" key="6">
    <source>
        <dbReference type="SAM" id="SignalP"/>
    </source>
</evidence>